<dbReference type="RefSeq" id="WP_109833947.1">
    <property type="nucleotide sequence ID" value="NZ_CP017195.1"/>
</dbReference>
<dbReference type="InterPro" id="IPR000868">
    <property type="entry name" value="Isochorismatase-like_dom"/>
</dbReference>
<dbReference type="Proteomes" id="UP000516280">
    <property type="component" value="Chromosome"/>
</dbReference>
<proteinExistence type="inferred from homology"/>
<comment type="similarity">
    <text evidence="1">Belongs to the isochorismatase family.</text>
</comment>
<dbReference type="InterPro" id="IPR050272">
    <property type="entry name" value="Isochorismatase-like_hydrls"/>
</dbReference>
<dbReference type="Pfam" id="PF00857">
    <property type="entry name" value="Isochorismatase"/>
    <property type="match status" value="1"/>
</dbReference>
<reference evidence="4 5" key="1">
    <citation type="submission" date="2016-09" db="EMBL/GenBank/DDBJ databases">
        <title>Lactic acid bacteria from MAP meat Genome sequencing and assembly.</title>
        <authorList>
            <person name="Behr J."/>
            <person name="Hilgarth M."/>
            <person name="Vogel R.F."/>
        </authorList>
    </citation>
    <scope>NUCLEOTIDE SEQUENCE [LARGE SCALE GENOMIC DNA]</scope>
    <source>
        <strain evidence="4 5">TMW21615</strain>
    </source>
</reference>
<evidence type="ECO:0000313" key="5">
    <source>
        <dbReference type="Proteomes" id="UP000516280"/>
    </source>
</evidence>
<dbReference type="EMBL" id="CP017195">
    <property type="protein sequence ID" value="QDJ27316.1"/>
    <property type="molecule type" value="Genomic_DNA"/>
</dbReference>
<gene>
    <name evidence="4" type="ORF">BHS01_01455</name>
</gene>
<dbReference type="AlphaFoldDB" id="A0A7L4WAF2"/>
<evidence type="ECO:0000259" key="3">
    <source>
        <dbReference type="Pfam" id="PF00857"/>
    </source>
</evidence>
<name>A0A7L4WAF2_9LACT</name>
<evidence type="ECO:0000256" key="2">
    <source>
        <dbReference type="ARBA" id="ARBA00022801"/>
    </source>
</evidence>
<dbReference type="PANTHER" id="PTHR43540">
    <property type="entry name" value="PEROXYUREIDOACRYLATE/UREIDOACRYLATE AMIDOHYDROLASE-RELATED"/>
    <property type="match status" value="1"/>
</dbReference>
<dbReference type="CDD" id="cd00431">
    <property type="entry name" value="cysteine_hydrolases"/>
    <property type="match status" value="1"/>
</dbReference>
<dbReference type="Gene3D" id="3.40.50.850">
    <property type="entry name" value="Isochorismatase-like"/>
    <property type="match status" value="1"/>
</dbReference>
<feature type="domain" description="Isochorismatase-like" evidence="3">
    <location>
        <begin position="9"/>
        <end position="185"/>
    </location>
</feature>
<dbReference type="KEGG" id="lpaa:BHS01_01455"/>
<dbReference type="GO" id="GO:0016787">
    <property type="term" value="F:hydrolase activity"/>
    <property type="evidence" value="ECO:0007669"/>
    <property type="project" value="UniProtKB-KW"/>
</dbReference>
<dbReference type="SUPFAM" id="SSF52499">
    <property type="entry name" value="Isochorismatase-like hydrolases"/>
    <property type="match status" value="1"/>
</dbReference>
<keyword evidence="2" id="KW-0378">Hydrolase</keyword>
<evidence type="ECO:0000313" key="4">
    <source>
        <dbReference type="EMBL" id="QDJ27316.1"/>
    </source>
</evidence>
<accession>A0A7L4WAF2</accession>
<dbReference type="InterPro" id="IPR036380">
    <property type="entry name" value="Isochorismatase-like_sf"/>
</dbReference>
<protein>
    <submittedName>
        <fullName evidence="4">Isochorismatase</fullName>
    </submittedName>
</protein>
<sequence length="192" mass="21201">MISLNLRKTAYLAIDMQDGILNNGGLAPYAADAVLLASDQLAETFKNTEVLITLVNVDATSFHYLHPARYTREQPIKVPDSYMQLSMAIATDDTAKNVVTVTKHNPGAFFGTDLDLQLRRRGIDTIILSGLTTSNGVYATALDAFQHGYQLYIVEDATSDRDSDLHHLFFDKLYPKLGTVVTLAQVFSMIGR</sequence>
<organism evidence="4 5">
    <name type="scientific">Pseudolactococcus paracarnosus</name>
    <dbReference type="NCBI Taxonomy" id="2749962"/>
    <lineage>
        <taxon>Bacteria</taxon>
        <taxon>Bacillati</taxon>
        <taxon>Bacillota</taxon>
        <taxon>Bacilli</taxon>
        <taxon>Lactobacillales</taxon>
        <taxon>Streptococcaceae</taxon>
        <taxon>Pseudolactococcus</taxon>
    </lineage>
</organism>
<evidence type="ECO:0000256" key="1">
    <source>
        <dbReference type="ARBA" id="ARBA00006336"/>
    </source>
</evidence>
<dbReference type="PANTHER" id="PTHR43540:SF7">
    <property type="entry name" value="ISOCHORISMATASE FAMILY PROTEIN YECD"/>
    <property type="match status" value="1"/>
</dbReference>